<dbReference type="PROSITE" id="PS50865">
    <property type="entry name" value="ZF_MYND_2"/>
    <property type="match status" value="1"/>
</dbReference>
<proteinExistence type="predicted"/>
<dbReference type="KEGG" id="scm:SCHCO_02489847"/>
<evidence type="ECO:0000256" key="2">
    <source>
        <dbReference type="ARBA" id="ARBA00022771"/>
    </source>
</evidence>
<dbReference type="Proteomes" id="UP000007431">
    <property type="component" value="Unassembled WGS sequence"/>
</dbReference>
<sequence>MYHNQWIMNPEDGRRLSELLAGMPHGRPSNVERTCTYPCVLTNAAGTQKGAKIKIQPLIGTADDGVYLRESDIKKLGLRFSGRTISTRQGECKVHEGAVVINFPNDYNDGKAAYAANHILELPAWVYKGVHVNNGDNVKKHGIIGMHLLTKHIVFMHHGDTHLIDFRTFTATRALHDCCKDMGPTSSMRVGKRAIEEQPSKPFPGDPLKIALEVAFRCPKRPPFTVFDVVPHQATQMAMYVSEICRVCGKADGSNGVKIVMCTRCAQEERPKRALYCSKECQRIDWKERHKAEHAGERPWGVSGHTEEMVSASEDGT</sequence>
<dbReference type="GeneID" id="9597523"/>
<keyword evidence="1" id="KW-0479">Metal-binding</keyword>
<dbReference type="OrthoDB" id="3188288at2759"/>
<reference evidence="7 8" key="1">
    <citation type="journal article" date="2010" name="Nat. Biotechnol.">
        <title>Genome sequence of the model mushroom Schizophyllum commune.</title>
        <authorList>
            <person name="Ohm R.A."/>
            <person name="de Jong J.F."/>
            <person name="Lugones L.G."/>
            <person name="Aerts A."/>
            <person name="Kothe E."/>
            <person name="Stajich J.E."/>
            <person name="de Vries R.P."/>
            <person name="Record E."/>
            <person name="Levasseur A."/>
            <person name="Baker S.E."/>
            <person name="Bartholomew K.A."/>
            <person name="Coutinho P.M."/>
            <person name="Erdmann S."/>
            <person name="Fowler T.J."/>
            <person name="Gathman A.C."/>
            <person name="Lombard V."/>
            <person name="Henrissat B."/>
            <person name="Knabe N."/>
            <person name="Kuees U."/>
            <person name="Lilly W.W."/>
            <person name="Lindquist E."/>
            <person name="Lucas S."/>
            <person name="Magnuson J.K."/>
            <person name="Piumi F."/>
            <person name="Raudaskoski M."/>
            <person name="Salamov A."/>
            <person name="Schmutz J."/>
            <person name="Schwarze F.W.M.R."/>
            <person name="vanKuyk P.A."/>
            <person name="Horton J.S."/>
            <person name="Grigoriev I.V."/>
            <person name="Woesten H.A.B."/>
        </authorList>
    </citation>
    <scope>NUCLEOTIDE SEQUENCE [LARGE SCALE GENOMIC DNA]</scope>
    <source>
        <strain evidence="8">H4-8 / FGSC 9210</strain>
    </source>
</reference>
<dbReference type="InParanoid" id="D8PMR3"/>
<feature type="domain" description="MYND-type" evidence="6">
    <location>
        <begin position="245"/>
        <end position="294"/>
    </location>
</feature>
<name>D8PMR3_SCHCM</name>
<dbReference type="EMBL" id="GL377302">
    <property type="protein sequence ID" value="EFJ02177.1"/>
    <property type="molecule type" value="Genomic_DNA"/>
</dbReference>
<dbReference type="Pfam" id="PF01753">
    <property type="entry name" value="zf-MYND"/>
    <property type="match status" value="1"/>
</dbReference>
<dbReference type="InterPro" id="IPR002893">
    <property type="entry name" value="Znf_MYND"/>
</dbReference>
<evidence type="ECO:0000256" key="4">
    <source>
        <dbReference type="PROSITE-ProRule" id="PRU00134"/>
    </source>
</evidence>
<accession>D8PMR3</accession>
<feature type="region of interest" description="Disordered" evidence="5">
    <location>
        <begin position="292"/>
        <end position="317"/>
    </location>
</feature>
<protein>
    <recommendedName>
        <fullName evidence="6">MYND-type domain-containing protein</fullName>
    </recommendedName>
</protein>
<dbReference type="AlphaFoldDB" id="D8PMR3"/>
<keyword evidence="8" id="KW-1185">Reference proteome</keyword>
<dbReference type="HOGENOM" id="CLU_725948_0_0_1"/>
<evidence type="ECO:0000259" key="6">
    <source>
        <dbReference type="PROSITE" id="PS50865"/>
    </source>
</evidence>
<dbReference type="RefSeq" id="XP_003037079.1">
    <property type="nucleotide sequence ID" value="XM_003037033.1"/>
</dbReference>
<evidence type="ECO:0000313" key="7">
    <source>
        <dbReference type="EMBL" id="EFJ02177.1"/>
    </source>
</evidence>
<evidence type="ECO:0000256" key="1">
    <source>
        <dbReference type="ARBA" id="ARBA00022723"/>
    </source>
</evidence>
<dbReference type="OMA" id="HAMPVNT"/>
<dbReference type="eggNOG" id="ENOG502T6K5">
    <property type="taxonomic scope" value="Eukaryota"/>
</dbReference>
<organism evidence="8">
    <name type="scientific">Schizophyllum commune (strain H4-8 / FGSC 9210)</name>
    <name type="common">Split gill fungus</name>
    <dbReference type="NCBI Taxonomy" id="578458"/>
    <lineage>
        <taxon>Eukaryota</taxon>
        <taxon>Fungi</taxon>
        <taxon>Dikarya</taxon>
        <taxon>Basidiomycota</taxon>
        <taxon>Agaricomycotina</taxon>
        <taxon>Agaricomycetes</taxon>
        <taxon>Agaricomycetidae</taxon>
        <taxon>Agaricales</taxon>
        <taxon>Schizophyllaceae</taxon>
        <taxon>Schizophyllum</taxon>
    </lineage>
</organism>
<keyword evidence="2 4" id="KW-0863">Zinc-finger</keyword>
<dbReference type="GO" id="GO:0008270">
    <property type="term" value="F:zinc ion binding"/>
    <property type="evidence" value="ECO:0007669"/>
    <property type="project" value="UniProtKB-KW"/>
</dbReference>
<dbReference type="SUPFAM" id="SSF144232">
    <property type="entry name" value="HIT/MYND zinc finger-like"/>
    <property type="match status" value="1"/>
</dbReference>
<evidence type="ECO:0000313" key="8">
    <source>
        <dbReference type="Proteomes" id="UP000007431"/>
    </source>
</evidence>
<gene>
    <name evidence="7" type="ORF">SCHCODRAFT_103591</name>
</gene>
<evidence type="ECO:0000256" key="3">
    <source>
        <dbReference type="ARBA" id="ARBA00022833"/>
    </source>
</evidence>
<evidence type="ECO:0000256" key="5">
    <source>
        <dbReference type="SAM" id="MobiDB-lite"/>
    </source>
</evidence>
<dbReference type="Gene3D" id="6.10.140.2220">
    <property type="match status" value="1"/>
</dbReference>
<keyword evidence="3" id="KW-0862">Zinc</keyword>
<dbReference type="VEuPathDB" id="FungiDB:SCHCODRAFT_02489847"/>
<feature type="non-terminal residue" evidence="7">
    <location>
        <position position="317"/>
    </location>
</feature>